<evidence type="ECO:0000256" key="1">
    <source>
        <dbReference type="ARBA" id="ARBA00022737"/>
    </source>
</evidence>
<dbReference type="SUPFAM" id="SSF54631">
    <property type="entry name" value="CBS-domain pair"/>
    <property type="match status" value="1"/>
</dbReference>
<feature type="domain" description="CBS" evidence="3">
    <location>
        <begin position="70"/>
        <end position="129"/>
    </location>
</feature>
<dbReference type="InterPro" id="IPR000644">
    <property type="entry name" value="CBS_dom"/>
</dbReference>
<reference evidence="4 5" key="1">
    <citation type="submission" date="2016-02" db="EMBL/GenBank/DDBJ databases">
        <title>Draft genome sequence of Thermodesulfatator sp. S606.</title>
        <authorList>
            <person name="Lai Q."/>
            <person name="Cao J."/>
            <person name="Dupont S."/>
            <person name="Shao Z."/>
            <person name="Jebbar M."/>
            <person name="Alain K."/>
        </authorList>
    </citation>
    <scope>NUCLEOTIDE SEQUENCE [LARGE SCALE GENOMIC DNA]</scope>
    <source>
        <strain evidence="4 5">S606</strain>
    </source>
</reference>
<dbReference type="STRING" id="1795632.TH606_07960"/>
<sequence>MRIKHWMIKDVITISPEATVEEAIQLMKKHSIRHLPVVEGDELVGLVTESSIRQYTLPSLKDTLPIKEVMILNPITVDAEATIDEAARLIHRHKIGGLPVTQAGKLVGIITVTDLLEAFIELMGILRSSSRLDVVPAEDKTFEEVLDIIREHGGRVISVGMDIHPSGQKVYYVRLEKCPLDSIAAALEMAGHQIISLVE</sequence>
<evidence type="ECO:0000313" key="4">
    <source>
        <dbReference type="EMBL" id="OAG27207.1"/>
    </source>
</evidence>
<dbReference type="PANTHER" id="PTHR48108">
    <property type="entry name" value="CBS DOMAIN-CONTAINING PROTEIN CBSX2, CHLOROPLASTIC"/>
    <property type="match status" value="1"/>
</dbReference>
<dbReference type="OrthoDB" id="9780653at2"/>
<evidence type="ECO:0000259" key="3">
    <source>
        <dbReference type="PROSITE" id="PS51371"/>
    </source>
</evidence>
<comment type="caution">
    <text evidence="4">The sequence shown here is derived from an EMBL/GenBank/DDBJ whole genome shotgun (WGS) entry which is preliminary data.</text>
</comment>
<gene>
    <name evidence="4" type="ORF">TH606_07960</name>
</gene>
<dbReference type="InterPro" id="IPR046342">
    <property type="entry name" value="CBS_dom_sf"/>
</dbReference>
<keyword evidence="5" id="KW-1185">Reference proteome</keyword>
<name>A0A177E5G3_9BACT</name>
<dbReference type="PANTHER" id="PTHR48108:SF34">
    <property type="entry name" value="CBS DOMAIN-CONTAINING PROTEIN YHCV"/>
    <property type="match status" value="1"/>
</dbReference>
<dbReference type="RefSeq" id="WP_068542699.1">
    <property type="nucleotide sequence ID" value="NZ_LSFI01000036.1"/>
</dbReference>
<protein>
    <submittedName>
        <fullName evidence="4">Signal transduction protein</fullName>
    </submittedName>
</protein>
<dbReference type="PROSITE" id="PS51371">
    <property type="entry name" value="CBS"/>
    <property type="match status" value="2"/>
</dbReference>
<dbReference type="EMBL" id="LSFI01000036">
    <property type="protein sequence ID" value="OAG27207.1"/>
    <property type="molecule type" value="Genomic_DNA"/>
</dbReference>
<dbReference type="InterPro" id="IPR051462">
    <property type="entry name" value="CBS_domain-containing"/>
</dbReference>
<feature type="domain" description="CBS" evidence="3">
    <location>
        <begin position="7"/>
        <end position="63"/>
    </location>
</feature>
<proteinExistence type="predicted"/>
<dbReference type="CDD" id="cd04584">
    <property type="entry name" value="CBS_pair_AcuB_like"/>
    <property type="match status" value="1"/>
</dbReference>
<organism evidence="4 5">
    <name type="scientific">Thermodesulfatator autotrophicus</name>
    <dbReference type="NCBI Taxonomy" id="1795632"/>
    <lineage>
        <taxon>Bacteria</taxon>
        <taxon>Pseudomonadati</taxon>
        <taxon>Thermodesulfobacteriota</taxon>
        <taxon>Thermodesulfobacteria</taxon>
        <taxon>Thermodesulfobacteriales</taxon>
        <taxon>Thermodesulfatatoraceae</taxon>
        <taxon>Thermodesulfatator</taxon>
    </lineage>
</organism>
<keyword evidence="2" id="KW-0129">CBS domain</keyword>
<accession>A0A177E5G3</accession>
<evidence type="ECO:0000313" key="5">
    <source>
        <dbReference type="Proteomes" id="UP000076964"/>
    </source>
</evidence>
<evidence type="ECO:0000256" key="2">
    <source>
        <dbReference type="PROSITE-ProRule" id="PRU00703"/>
    </source>
</evidence>
<dbReference type="SMART" id="SM00116">
    <property type="entry name" value="CBS"/>
    <property type="match status" value="2"/>
</dbReference>
<dbReference type="Gene3D" id="3.10.580.10">
    <property type="entry name" value="CBS-domain"/>
    <property type="match status" value="1"/>
</dbReference>
<dbReference type="Proteomes" id="UP000076964">
    <property type="component" value="Unassembled WGS sequence"/>
</dbReference>
<keyword evidence="1" id="KW-0677">Repeat</keyword>
<dbReference type="Pfam" id="PF00571">
    <property type="entry name" value="CBS"/>
    <property type="match status" value="2"/>
</dbReference>
<dbReference type="AlphaFoldDB" id="A0A177E5G3"/>